<sequence>VKSIIHLNLLDRVIIQVISPHQFVEDVLLKKITLLSKKYHLIISIFDFVDFNEEFREEERLLKQKITNWGQKNDLQAISIDNSEELYFILKNIYLHAKKEKKGIGL</sequence>
<gene>
    <name evidence="1" type="ORF">S12H4_11151</name>
</gene>
<evidence type="ECO:0000313" key="1">
    <source>
        <dbReference type="EMBL" id="GAI68252.1"/>
    </source>
</evidence>
<feature type="non-terminal residue" evidence="1">
    <location>
        <position position="1"/>
    </location>
</feature>
<dbReference type="EMBL" id="BARW01004943">
    <property type="protein sequence ID" value="GAI68252.1"/>
    <property type="molecule type" value="Genomic_DNA"/>
</dbReference>
<dbReference type="AlphaFoldDB" id="X1QIE1"/>
<protein>
    <recommendedName>
        <fullName evidence="2">DUF58 domain-containing protein</fullName>
    </recommendedName>
</protein>
<evidence type="ECO:0008006" key="2">
    <source>
        <dbReference type="Google" id="ProtNLM"/>
    </source>
</evidence>
<comment type="caution">
    <text evidence="1">The sequence shown here is derived from an EMBL/GenBank/DDBJ whole genome shotgun (WGS) entry which is preliminary data.</text>
</comment>
<proteinExistence type="predicted"/>
<organism evidence="1">
    <name type="scientific">marine sediment metagenome</name>
    <dbReference type="NCBI Taxonomy" id="412755"/>
    <lineage>
        <taxon>unclassified sequences</taxon>
        <taxon>metagenomes</taxon>
        <taxon>ecological metagenomes</taxon>
    </lineage>
</organism>
<accession>X1QIE1</accession>
<name>X1QIE1_9ZZZZ</name>
<reference evidence="1" key="1">
    <citation type="journal article" date="2014" name="Front. Microbiol.">
        <title>High frequency of phylogenetically diverse reductive dehalogenase-homologous genes in deep subseafloor sedimentary metagenomes.</title>
        <authorList>
            <person name="Kawai M."/>
            <person name="Futagami T."/>
            <person name="Toyoda A."/>
            <person name="Takaki Y."/>
            <person name="Nishi S."/>
            <person name="Hori S."/>
            <person name="Arai W."/>
            <person name="Tsubouchi T."/>
            <person name="Morono Y."/>
            <person name="Uchiyama I."/>
            <person name="Ito T."/>
            <person name="Fujiyama A."/>
            <person name="Inagaki F."/>
            <person name="Takami H."/>
        </authorList>
    </citation>
    <scope>NUCLEOTIDE SEQUENCE</scope>
    <source>
        <strain evidence="1">Expedition CK06-06</strain>
    </source>
</reference>